<dbReference type="GO" id="GO:0006897">
    <property type="term" value="P:endocytosis"/>
    <property type="evidence" value="ECO:0007669"/>
    <property type="project" value="TreeGrafter"/>
</dbReference>
<feature type="transmembrane region" description="Helical" evidence="7">
    <location>
        <begin position="366"/>
        <end position="387"/>
    </location>
</feature>
<evidence type="ECO:0000256" key="6">
    <source>
        <dbReference type="ARBA" id="ARBA00023180"/>
    </source>
</evidence>
<dbReference type="InterPro" id="IPR003392">
    <property type="entry name" value="PTHD_SSD"/>
</dbReference>
<name>A0A8R1TPX4_ONCVO</name>
<keyword evidence="4 7" id="KW-1133">Transmembrane helix</keyword>
<dbReference type="AlphaFoldDB" id="A0A8R1TPX4"/>
<reference evidence="10" key="1">
    <citation type="submission" date="2013-10" db="EMBL/GenBank/DDBJ databases">
        <title>Genome sequencing of Onchocerca volvulus.</title>
        <authorList>
            <person name="Cotton J."/>
            <person name="Tsai J."/>
            <person name="Stanley E."/>
            <person name="Tracey A."/>
            <person name="Holroyd N."/>
            <person name="Lustigman S."/>
            <person name="Berriman M."/>
        </authorList>
    </citation>
    <scope>NUCLEOTIDE SEQUENCE</scope>
</reference>
<keyword evidence="3 7" id="KW-0812">Transmembrane</keyword>
<comment type="similarity">
    <text evidence="2">Belongs to the patched family.</text>
</comment>
<feature type="transmembrane region" description="Helical" evidence="7">
    <location>
        <begin position="246"/>
        <end position="272"/>
    </location>
</feature>
<accession>A0A8R1TPX4</accession>
<dbReference type="EnsemblMetazoa" id="OVOC1945.1">
    <property type="protein sequence ID" value="OVOC1945.1"/>
    <property type="gene ID" value="WBGene00238754"/>
</dbReference>
<dbReference type="Proteomes" id="UP000024404">
    <property type="component" value="Unassembled WGS sequence"/>
</dbReference>
<feature type="transmembrane region" description="Helical" evidence="7">
    <location>
        <begin position="815"/>
        <end position="838"/>
    </location>
</feature>
<evidence type="ECO:0000313" key="10">
    <source>
        <dbReference type="Proteomes" id="UP000024404"/>
    </source>
</evidence>
<dbReference type="GO" id="GO:0018996">
    <property type="term" value="P:molting cycle, collagen and cuticulin-based cuticle"/>
    <property type="evidence" value="ECO:0007669"/>
    <property type="project" value="TreeGrafter"/>
</dbReference>
<keyword evidence="6" id="KW-0325">Glycoprotein</keyword>
<feature type="transmembrane region" description="Helical" evidence="7">
    <location>
        <begin position="680"/>
        <end position="706"/>
    </location>
</feature>
<dbReference type="Pfam" id="PF02460">
    <property type="entry name" value="Patched"/>
    <property type="match status" value="1"/>
</dbReference>
<protein>
    <submittedName>
        <fullName evidence="9">SSD domain-containing protein</fullName>
    </submittedName>
</protein>
<dbReference type="SUPFAM" id="SSF82866">
    <property type="entry name" value="Multidrug efflux transporter AcrB transmembrane domain"/>
    <property type="match status" value="2"/>
</dbReference>
<evidence type="ECO:0000256" key="1">
    <source>
        <dbReference type="ARBA" id="ARBA00004141"/>
    </source>
</evidence>
<feature type="transmembrane region" description="Helical" evidence="7">
    <location>
        <begin position="394"/>
        <end position="415"/>
    </location>
</feature>
<dbReference type="Gene3D" id="1.20.1640.10">
    <property type="entry name" value="Multidrug efflux transporter AcrB transmembrane domain"/>
    <property type="match status" value="2"/>
</dbReference>
<keyword evidence="5 7" id="KW-0472">Membrane</keyword>
<organism evidence="9 10">
    <name type="scientific">Onchocerca volvulus</name>
    <dbReference type="NCBI Taxonomy" id="6282"/>
    <lineage>
        <taxon>Eukaryota</taxon>
        <taxon>Metazoa</taxon>
        <taxon>Ecdysozoa</taxon>
        <taxon>Nematoda</taxon>
        <taxon>Chromadorea</taxon>
        <taxon>Rhabditida</taxon>
        <taxon>Spirurina</taxon>
        <taxon>Spiruromorpha</taxon>
        <taxon>Filarioidea</taxon>
        <taxon>Onchocercidae</taxon>
        <taxon>Onchocerca</taxon>
    </lineage>
</organism>
<feature type="transmembrane region" description="Helical" evidence="7">
    <location>
        <begin position="782"/>
        <end position="803"/>
    </location>
</feature>
<evidence type="ECO:0000256" key="2">
    <source>
        <dbReference type="ARBA" id="ARBA00005585"/>
    </source>
</evidence>
<dbReference type="PANTHER" id="PTHR10796">
    <property type="entry name" value="PATCHED-RELATED"/>
    <property type="match status" value="1"/>
</dbReference>
<dbReference type="GO" id="GO:0030659">
    <property type="term" value="C:cytoplasmic vesicle membrane"/>
    <property type="evidence" value="ECO:0007669"/>
    <property type="project" value="TreeGrafter"/>
</dbReference>
<feature type="transmembrane region" description="Helical" evidence="7">
    <location>
        <begin position="308"/>
        <end position="327"/>
    </location>
</feature>
<dbReference type="PROSITE" id="PS50156">
    <property type="entry name" value="SSD"/>
    <property type="match status" value="1"/>
</dbReference>
<feature type="transmembrane region" description="Helical" evidence="7">
    <location>
        <begin position="20"/>
        <end position="40"/>
    </location>
</feature>
<sequence length="852" mass="96017">MPFTINNIFGLLGHTIGSHPILFIFLSLSLFSISLLGPLLRLDIRVDIKSGFNREDTASMQEISAHKHFFNNTGEPWYMALFVIARNGSILETRKIDELTTFYKYITQTMPINVNKTTIHYRNDLCEPFCDFNSQLWNLLNYRSFFKIVYPLTTVGPYKVNIGRYIFNRTTDEQGVVTSVGTIAIYFTTFITDNIKQKQLETFEEQVLREVYDHNANSNSTVTLILHGIHTVKGEIRRGIHLVLPYYFTGSVLLVLFVTISLLLVALCYSYPIRHSQLILPLAAIISPILAAVSAIGLILLAGYHINMLVLISPFLTLATGIGNLNFKSFEGVDDAFLLTNTWLKSIGIPHALTAAERLQMVLEKIGIGMTVTSLTNSLGFALGCIAPAYEMQLFCAAVSLSMLLDLLFQLFFYAPIQVMLTHNEPAIVYKQIKKKKSTFFEGMRRNIIAFCKYYSQFIASFWAALIAVAILIAYFYFAITGIQALDTNVDGKMLLPPDSQSLEGVRIMDEIVWPDYLSINYIMRKPPNFSNPIEYRNFTLMIQEMEKSENSLGSAATMHWINDYLRYLANPHATNLDVIFGISGVEVNGTFYMENGLDMSQFDFFINTEPYTAWKMGTHYMRDLQNRIVITSMIIIMGYNGTSSLSDKAKLLRSCREMCTRYTQYDMIPFDTDAELIDIILSVPSTIVSTILVTFCAIGLVCFIFSLNIRVSILAILSAGSISTGVIGFLQYWNCFLDPILMVSILISAGLSIDFIVHIIFHYMTSKYTDNVQRITAAFEACALSLLQAGISTFLIMFPVLFAPIGIHAVLSKAIILTIIFGLLHGLFIVPVFLTVLPNWFINCWPNCSKN</sequence>
<reference evidence="9" key="2">
    <citation type="submission" date="2022-06" db="UniProtKB">
        <authorList>
            <consortium name="EnsemblMetazoa"/>
        </authorList>
    </citation>
    <scope>IDENTIFICATION</scope>
</reference>
<evidence type="ECO:0000259" key="8">
    <source>
        <dbReference type="PROSITE" id="PS50156"/>
    </source>
</evidence>
<evidence type="ECO:0000256" key="3">
    <source>
        <dbReference type="ARBA" id="ARBA00022692"/>
    </source>
</evidence>
<feature type="transmembrane region" description="Helical" evidence="7">
    <location>
        <begin position="625"/>
        <end position="643"/>
    </location>
</feature>
<feature type="domain" description="SSD" evidence="8">
    <location>
        <begin position="251"/>
        <end position="420"/>
    </location>
</feature>
<evidence type="ECO:0000313" key="9">
    <source>
        <dbReference type="EnsemblMetazoa" id="OVOC1945.1"/>
    </source>
</evidence>
<keyword evidence="10" id="KW-1185">Reference proteome</keyword>
<dbReference type="EMBL" id="CMVM020000060">
    <property type="status" value="NOT_ANNOTATED_CDS"/>
    <property type="molecule type" value="Genomic_DNA"/>
</dbReference>
<proteinExistence type="inferred from homology"/>
<comment type="subcellular location">
    <subcellularLocation>
        <location evidence="1">Membrane</location>
        <topology evidence="1">Multi-pass membrane protein</topology>
    </subcellularLocation>
</comment>
<feature type="transmembrane region" description="Helical" evidence="7">
    <location>
        <begin position="454"/>
        <end position="478"/>
    </location>
</feature>
<evidence type="ECO:0000256" key="5">
    <source>
        <dbReference type="ARBA" id="ARBA00023136"/>
    </source>
</evidence>
<evidence type="ECO:0000256" key="7">
    <source>
        <dbReference type="SAM" id="Phobius"/>
    </source>
</evidence>
<dbReference type="InterPro" id="IPR051697">
    <property type="entry name" value="Patched_domain-protein"/>
</dbReference>
<feature type="transmembrane region" description="Helical" evidence="7">
    <location>
        <begin position="278"/>
        <end position="301"/>
    </location>
</feature>
<dbReference type="GO" id="GO:0005886">
    <property type="term" value="C:plasma membrane"/>
    <property type="evidence" value="ECO:0007669"/>
    <property type="project" value="TreeGrafter"/>
</dbReference>
<evidence type="ECO:0000256" key="4">
    <source>
        <dbReference type="ARBA" id="ARBA00022989"/>
    </source>
</evidence>
<feature type="transmembrane region" description="Helical" evidence="7">
    <location>
        <begin position="713"/>
        <end position="734"/>
    </location>
</feature>
<dbReference type="PANTHER" id="PTHR10796:SF189">
    <property type="entry name" value="SSD DOMAIN-CONTAINING PROTEIN"/>
    <property type="match status" value="1"/>
</dbReference>
<dbReference type="InterPro" id="IPR000731">
    <property type="entry name" value="SSD"/>
</dbReference>
<feature type="transmembrane region" description="Helical" evidence="7">
    <location>
        <begin position="740"/>
        <end position="762"/>
    </location>
</feature>
<dbReference type="OMA" id="VHIIFHY"/>